<keyword evidence="3" id="KW-1185">Reference proteome</keyword>
<gene>
    <name evidence="2" type="ORF">E8E12_001524</name>
</gene>
<organism evidence="2 3">
    <name type="scientific">Didymella heteroderae</name>
    <dbReference type="NCBI Taxonomy" id="1769908"/>
    <lineage>
        <taxon>Eukaryota</taxon>
        <taxon>Fungi</taxon>
        <taxon>Dikarya</taxon>
        <taxon>Ascomycota</taxon>
        <taxon>Pezizomycotina</taxon>
        <taxon>Dothideomycetes</taxon>
        <taxon>Pleosporomycetidae</taxon>
        <taxon>Pleosporales</taxon>
        <taxon>Pleosporineae</taxon>
        <taxon>Didymellaceae</taxon>
        <taxon>Didymella</taxon>
    </lineage>
</organism>
<feature type="region of interest" description="Disordered" evidence="1">
    <location>
        <begin position="22"/>
        <end position="44"/>
    </location>
</feature>
<dbReference type="EMBL" id="SWKV01000058">
    <property type="protein sequence ID" value="KAF3035406.1"/>
    <property type="molecule type" value="Genomic_DNA"/>
</dbReference>
<dbReference type="Gene3D" id="2.60.120.260">
    <property type="entry name" value="Galactose-binding domain-like"/>
    <property type="match status" value="1"/>
</dbReference>
<accession>A0A9P4WLL6</accession>
<evidence type="ECO:0000313" key="2">
    <source>
        <dbReference type="EMBL" id="KAF3035406.1"/>
    </source>
</evidence>
<comment type="caution">
    <text evidence="2">The sequence shown here is derived from an EMBL/GenBank/DDBJ whole genome shotgun (WGS) entry which is preliminary data.</text>
</comment>
<protein>
    <submittedName>
        <fullName evidence="2">Uncharacterized protein</fullName>
    </submittedName>
</protein>
<dbReference type="AlphaFoldDB" id="A0A9P4WLL6"/>
<dbReference type="OrthoDB" id="271448at2759"/>
<reference evidence="2" key="1">
    <citation type="submission" date="2019-04" db="EMBL/GenBank/DDBJ databases">
        <title>Sequencing of skin fungus with MAO and IRED activity.</title>
        <authorList>
            <person name="Marsaioli A.J."/>
            <person name="Bonatto J.M.C."/>
            <person name="Reis Junior O."/>
        </authorList>
    </citation>
    <scope>NUCLEOTIDE SEQUENCE</scope>
    <source>
        <strain evidence="2">28M1</strain>
    </source>
</reference>
<evidence type="ECO:0000313" key="3">
    <source>
        <dbReference type="Proteomes" id="UP000758155"/>
    </source>
</evidence>
<dbReference type="PANTHER" id="PTHR36578">
    <property type="entry name" value="CHROMOSOME 15, WHOLE GENOME SHOTGUN SEQUENCE"/>
    <property type="match status" value="1"/>
</dbReference>
<sequence length="605" mass="64391">MATETPLIWIWVGVAVTDSPDAQTPVGHGDAISHLDQNEGGQETSGVDHFNMRYSFAASGLLGLAAAAPQMINIDAALAVPTPTVLGPKIEETKPPAITYNPTAAASAVAVIVKNEGAIEKRDLVYDAFTGMTVEERNTTISKRNACDAQPVGAGPVADPDTADSFLQDSRISAAALGAGTPSGYKQSFVNKAGSSQQIGYLTYKSYDTYDVEGCAAACNSETYCRGFNIFFERDPSLEPGPNCPNPASTTNIKCSLYGYPVAGKAATNEGQWREQFQVVIAGSNGYSKIDKALPTVNNFKNPTSLPAAINAPLDNGYDTYNGMRLFNDNPYDPALCAAACQAQTDYDKAHPDSDGKYKPCNFFTSYILTKSDVPLGTYCTLYTRTWDSSYATNTGYYYGDDEYKVVNAASYEITNPSSGVIPSTSTSTSSTSTPTPTFTPFPAGVNVLSNPGFELDTRVGPSTTIMNWPSSGGGLVYSWKYQPGAHGGSAYAIMAKASSAAAPVMSQTLSAFDTTASYSLTFYYDLYQISSGASCTLTVTLGDVNIYTKVLTLADNPRPQNWKAATATPITPSSHEETLSFQYTCSGTNDISYIFLDDVSLKSV</sequence>
<proteinExistence type="predicted"/>
<evidence type="ECO:0000256" key="1">
    <source>
        <dbReference type="SAM" id="MobiDB-lite"/>
    </source>
</evidence>
<dbReference type="Proteomes" id="UP000758155">
    <property type="component" value="Unassembled WGS sequence"/>
</dbReference>
<dbReference type="PANTHER" id="PTHR36578:SF1">
    <property type="entry name" value="APPLE DOMAIN-CONTAINING PROTEIN"/>
    <property type="match status" value="1"/>
</dbReference>
<name>A0A9P4WLL6_9PLEO</name>